<dbReference type="GO" id="GO:0046872">
    <property type="term" value="F:metal ion binding"/>
    <property type="evidence" value="ECO:0007669"/>
    <property type="project" value="UniProtKB-KW"/>
</dbReference>
<dbReference type="NCBIfam" id="NF004019">
    <property type="entry name" value="PRK05481.1"/>
    <property type="match status" value="1"/>
</dbReference>
<dbReference type="HAMAP" id="MF_00206">
    <property type="entry name" value="Lipoyl_synth"/>
    <property type="match status" value="1"/>
</dbReference>
<evidence type="ECO:0000256" key="8">
    <source>
        <dbReference type="HAMAP-Rule" id="MF_00206"/>
    </source>
</evidence>
<dbReference type="Gene3D" id="3.20.20.70">
    <property type="entry name" value="Aldolase class I"/>
    <property type="match status" value="1"/>
</dbReference>
<evidence type="ECO:0000256" key="4">
    <source>
        <dbReference type="ARBA" id="ARBA00022723"/>
    </source>
</evidence>
<dbReference type="InterPro" id="IPR013785">
    <property type="entry name" value="Aldolase_TIM"/>
</dbReference>
<feature type="domain" description="Radical SAM core" evidence="9">
    <location>
        <begin position="61"/>
        <end position="282"/>
    </location>
</feature>
<evidence type="ECO:0000256" key="1">
    <source>
        <dbReference type="ARBA" id="ARBA00022485"/>
    </source>
</evidence>
<dbReference type="GO" id="GO:0009249">
    <property type="term" value="P:protein lipoylation"/>
    <property type="evidence" value="ECO:0007669"/>
    <property type="project" value="UniProtKB-UniRule"/>
</dbReference>
<dbReference type="EMBL" id="AP027081">
    <property type="protein sequence ID" value="BDU75078.1"/>
    <property type="molecule type" value="Genomic_DNA"/>
</dbReference>
<keyword evidence="4 8" id="KW-0479">Metal-binding</keyword>
<dbReference type="RefSeq" id="WP_316410855.1">
    <property type="nucleotide sequence ID" value="NZ_AP027081.1"/>
</dbReference>
<dbReference type="EC" id="2.8.1.8" evidence="8"/>
<proteinExistence type="inferred from homology"/>
<dbReference type="InterPro" id="IPR058240">
    <property type="entry name" value="rSAM_sf"/>
</dbReference>
<dbReference type="PANTHER" id="PTHR10949:SF0">
    <property type="entry name" value="LIPOYL SYNTHASE, MITOCHONDRIAL"/>
    <property type="match status" value="1"/>
</dbReference>
<dbReference type="Pfam" id="PF04055">
    <property type="entry name" value="Radical_SAM"/>
    <property type="match status" value="1"/>
</dbReference>
<dbReference type="InterPro" id="IPR003698">
    <property type="entry name" value="Lipoyl_synth"/>
</dbReference>
<dbReference type="SFLD" id="SFLDS00029">
    <property type="entry name" value="Radical_SAM"/>
    <property type="match status" value="1"/>
</dbReference>
<dbReference type="Pfam" id="PF16881">
    <property type="entry name" value="LIAS_N"/>
    <property type="match status" value="1"/>
</dbReference>
<evidence type="ECO:0000256" key="3">
    <source>
        <dbReference type="ARBA" id="ARBA00022691"/>
    </source>
</evidence>
<keyword evidence="8" id="KW-0963">Cytoplasm</keyword>
<dbReference type="SMART" id="SM00729">
    <property type="entry name" value="Elp3"/>
    <property type="match status" value="1"/>
</dbReference>
<dbReference type="GO" id="GO:0005737">
    <property type="term" value="C:cytoplasm"/>
    <property type="evidence" value="ECO:0007669"/>
    <property type="project" value="UniProtKB-SubCell"/>
</dbReference>
<dbReference type="InterPro" id="IPR007197">
    <property type="entry name" value="rSAM"/>
</dbReference>
<dbReference type="CDD" id="cd01335">
    <property type="entry name" value="Radical_SAM"/>
    <property type="match status" value="1"/>
</dbReference>
<feature type="binding site" evidence="8">
    <location>
        <position position="49"/>
    </location>
    <ligand>
        <name>[4Fe-4S] cluster</name>
        <dbReference type="ChEBI" id="CHEBI:49883"/>
        <label>1</label>
    </ligand>
</feature>
<name>A0AA48HB55_9BACT</name>
<comment type="catalytic activity">
    <reaction evidence="7 8">
        <text>[[Fe-S] cluster scaffold protein carrying a second [4Fe-4S](2+) cluster] + N(6)-octanoyl-L-lysyl-[protein] + 2 oxidized [2Fe-2S]-[ferredoxin] + 2 S-adenosyl-L-methionine + 4 H(+) = [[Fe-S] cluster scaffold protein] + N(6)-[(R)-dihydrolipoyl]-L-lysyl-[protein] + 4 Fe(3+) + 2 hydrogen sulfide + 2 5'-deoxyadenosine + 2 L-methionine + 2 reduced [2Fe-2S]-[ferredoxin]</text>
        <dbReference type="Rhea" id="RHEA:16585"/>
        <dbReference type="Rhea" id="RHEA-COMP:9928"/>
        <dbReference type="Rhea" id="RHEA-COMP:10000"/>
        <dbReference type="Rhea" id="RHEA-COMP:10001"/>
        <dbReference type="Rhea" id="RHEA-COMP:10475"/>
        <dbReference type="Rhea" id="RHEA-COMP:14568"/>
        <dbReference type="Rhea" id="RHEA-COMP:14569"/>
        <dbReference type="ChEBI" id="CHEBI:15378"/>
        <dbReference type="ChEBI" id="CHEBI:17319"/>
        <dbReference type="ChEBI" id="CHEBI:29034"/>
        <dbReference type="ChEBI" id="CHEBI:29919"/>
        <dbReference type="ChEBI" id="CHEBI:33722"/>
        <dbReference type="ChEBI" id="CHEBI:33737"/>
        <dbReference type="ChEBI" id="CHEBI:33738"/>
        <dbReference type="ChEBI" id="CHEBI:57844"/>
        <dbReference type="ChEBI" id="CHEBI:59789"/>
        <dbReference type="ChEBI" id="CHEBI:78809"/>
        <dbReference type="ChEBI" id="CHEBI:83100"/>
        <dbReference type="EC" id="2.8.1.8"/>
    </reaction>
</comment>
<keyword evidence="2 8" id="KW-0808">Transferase</keyword>
<dbReference type="InterPro" id="IPR031691">
    <property type="entry name" value="LIAS_N"/>
</dbReference>
<dbReference type="SFLD" id="SFLDF00271">
    <property type="entry name" value="lipoyl_synthase"/>
    <property type="match status" value="1"/>
</dbReference>
<evidence type="ECO:0000313" key="10">
    <source>
        <dbReference type="EMBL" id="BDU75078.1"/>
    </source>
</evidence>
<feature type="binding site" evidence="8">
    <location>
        <position position="60"/>
    </location>
    <ligand>
        <name>[4Fe-4S] cluster</name>
        <dbReference type="ChEBI" id="CHEBI:49883"/>
        <label>1</label>
    </ligand>
</feature>
<accession>A0AA48HB55</accession>
<evidence type="ECO:0000256" key="7">
    <source>
        <dbReference type="ARBA" id="ARBA00047326"/>
    </source>
</evidence>
<dbReference type="NCBIfam" id="TIGR00510">
    <property type="entry name" value="lipA"/>
    <property type="match status" value="1"/>
</dbReference>
<dbReference type="GO" id="GO:0051539">
    <property type="term" value="F:4 iron, 4 sulfur cluster binding"/>
    <property type="evidence" value="ECO:0007669"/>
    <property type="project" value="UniProtKB-UniRule"/>
</dbReference>
<dbReference type="PROSITE" id="PS51918">
    <property type="entry name" value="RADICAL_SAM"/>
    <property type="match status" value="1"/>
</dbReference>
<comment type="pathway">
    <text evidence="8">Protein modification; protein lipoylation via endogenous pathway; protein N(6)-(lipoyl)lysine from octanoyl-[acyl-carrier-protein]: step 2/2.</text>
</comment>
<dbReference type="GO" id="GO:0016992">
    <property type="term" value="F:lipoate synthase activity"/>
    <property type="evidence" value="ECO:0007669"/>
    <property type="project" value="UniProtKB-UniRule"/>
</dbReference>
<dbReference type="NCBIfam" id="NF009544">
    <property type="entry name" value="PRK12928.1"/>
    <property type="match status" value="1"/>
</dbReference>
<reference evidence="10" key="1">
    <citation type="journal article" date="2023" name="Int. J. Syst. Evol. Microbiol.">
        <title>Mesoterricola silvestris gen. nov., sp. nov., Mesoterricola sediminis sp. nov., Geothrix oryzae sp. nov., Geothrix edaphica sp. nov., Geothrix rubra sp. nov., and Geothrix limicola sp. nov., six novel members of Acidobacteriota isolated from soils.</title>
        <authorList>
            <person name="Itoh H."/>
            <person name="Sugisawa Y."/>
            <person name="Mise K."/>
            <person name="Xu Z."/>
            <person name="Kuniyasu M."/>
            <person name="Ushijima N."/>
            <person name="Kawano K."/>
            <person name="Kobayashi E."/>
            <person name="Shiratori Y."/>
            <person name="Masuda Y."/>
            <person name="Senoo K."/>
        </authorList>
    </citation>
    <scope>NUCLEOTIDE SEQUENCE</scope>
    <source>
        <strain evidence="10">W786</strain>
    </source>
</reference>
<sequence>MPRFSKRSGREVLEGHVRLPAWIVRERMNLGELHAMKKDLRASDLHTVCEEARCPNRTHCFNHGTATFLLMGDTCTRACGFCSIRSGKPAPLDPREPEETALRVQALGLRFAVLTSVNRDDLPDGGAAHLARTIRAIRAHNPGVGVEVLTPDFMGNLEAVAEVVAAGPAVFNHNTETVPSLYPEVRPAGRFERSLAVLAKAKELGTALFGPAFATKSGLMLGLGETEAELMAVFEALAGAGVDILTLGQYLRPTRHQLPVKAYVHPDAFAELGRKAKALGFRAVYAGPLVRSSFNAHEVSEMEGISIA</sequence>
<keyword evidence="6 8" id="KW-0411">Iron-sulfur</keyword>
<evidence type="ECO:0000313" key="11">
    <source>
        <dbReference type="Proteomes" id="UP001228113"/>
    </source>
</evidence>
<protein>
    <recommendedName>
        <fullName evidence="8">Lipoyl synthase</fullName>
        <ecNumber evidence="8">2.8.1.8</ecNumber>
    </recommendedName>
    <alternativeName>
        <fullName evidence="8">Lip-syn</fullName>
        <shortName evidence="8">LS</shortName>
    </alternativeName>
    <alternativeName>
        <fullName evidence="8">Lipoate synthase</fullName>
    </alternativeName>
    <alternativeName>
        <fullName evidence="8">Lipoic acid synthase</fullName>
    </alternativeName>
    <alternativeName>
        <fullName evidence="8">Sulfur insertion protein LipA</fullName>
    </alternativeName>
</protein>
<dbReference type="PANTHER" id="PTHR10949">
    <property type="entry name" value="LIPOYL SYNTHASE"/>
    <property type="match status" value="1"/>
</dbReference>
<evidence type="ECO:0000256" key="2">
    <source>
        <dbReference type="ARBA" id="ARBA00022679"/>
    </source>
</evidence>
<comment type="similarity">
    <text evidence="8">Belongs to the radical SAM superfamily. Lipoyl synthase family.</text>
</comment>
<keyword evidence="11" id="KW-1185">Reference proteome</keyword>
<feature type="binding site" evidence="8">
    <location>
        <position position="75"/>
    </location>
    <ligand>
        <name>[4Fe-4S] cluster</name>
        <dbReference type="ChEBI" id="CHEBI:49883"/>
        <label>2</label>
        <note>4Fe-4S-S-AdoMet</note>
    </ligand>
</feature>
<feature type="binding site" evidence="8">
    <location>
        <position position="79"/>
    </location>
    <ligand>
        <name>[4Fe-4S] cluster</name>
        <dbReference type="ChEBI" id="CHEBI:49883"/>
        <label>2</label>
        <note>4Fe-4S-S-AdoMet</note>
    </ligand>
</feature>
<feature type="binding site" evidence="8">
    <location>
        <position position="293"/>
    </location>
    <ligand>
        <name>[4Fe-4S] cluster</name>
        <dbReference type="ChEBI" id="CHEBI:49883"/>
        <label>1</label>
    </ligand>
</feature>
<feature type="binding site" evidence="8">
    <location>
        <position position="54"/>
    </location>
    <ligand>
        <name>[4Fe-4S] cluster</name>
        <dbReference type="ChEBI" id="CHEBI:49883"/>
        <label>1</label>
    </ligand>
</feature>
<gene>
    <name evidence="10" type="primary">lipA2</name>
    <name evidence="8" type="synonym">lipA</name>
    <name evidence="10" type="ORF">METESE_00360</name>
</gene>
<dbReference type="SFLD" id="SFLDG01058">
    <property type="entry name" value="lipoyl_synthase_like"/>
    <property type="match status" value="1"/>
</dbReference>
<evidence type="ECO:0000256" key="5">
    <source>
        <dbReference type="ARBA" id="ARBA00023004"/>
    </source>
</evidence>
<keyword evidence="3 8" id="KW-0949">S-adenosyl-L-methionine</keyword>
<dbReference type="InterPro" id="IPR006638">
    <property type="entry name" value="Elp3/MiaA/NifB-like_rSAM"/>
</dbReference>
<feature type="binding site" evidence="8">
    <location>
        <position position="82"/>
    </location>
    <ligand>
        <name>[4Fe-4S] cluster</name>
        <dbReference type="ChEBI" id="CHEBI:49883"/>
        <label>2</label>
        <note>4Fe-4S-S-AdoMet</note>
    </ligand>
</feature>
<comment type="subcellular location">
    <subcellularLocation>
        <location evidence="8">Cytoplasm</location>
    </subcellularLocation>
</comment>
<dbReference type="KEGG" id="msea:METESE_00360"/>
<evidence type="ECO:0000256" key="6">
    <source>
        <dbReference type="ARBA" id="ARBA00023014"/>
    </source>
</evidence>
<organism evidence="10 11">
    <name type="scientific">Mesoterricola sediminis</name>
    <dbReference type="NCBI Taxonomy" id="2927980"/>
    <lineage>
        <taxon>Bacteria</taxon>
        <taxon>Pseudomonadati</taxon>
        <taxon>Acidobacteriota</taxon>
        <taxon>Holophagae</taxon>
        <taxon>Holophagales</taxon>
        <taxon>Holophagaceae</taxon>
        <taxon>Mesoterricola</taxon>
    </lineage>
</organism>
<keyword evidence="5 8" id="KW-0408">Iron</keyword>
<comment type="function">
    <text evidence="8">Catalyzes the radical-mediated insertion of two sulfur atoms into the C-6 and C-8 positions of the octanoyl moiety bound to the lipoyl domains of lipoate-dependent enzymes, thereby converting the octanoylated domains into lipoylated derivatives.</text>
</comment>
<dbReference type="SUPFAM" id="SSF102114">
    <property type="entry name" value="Radical SAM enzymes"/>
    <property type="match status" value="1"/>
</dbReference>
<dbReference type="AlphaFoldDB" id="A0AA48HB55"/>
<comment type="cofactor">
    <cofactor evidence="8">
        <name>[4Fe-4S] cluster</name>
        <dbReference type="ChEBI" id="CHEBI:49883"/>
    </cofactor>
    <text evidence="8">Binds 2 [4Fe-4S] clusters per subunit. One cluster is coordinated with 3 cysteines and an exchangeable S-adenosyl-L-methionine.</text>
</comment>
<evidence type="ECO:0000259" key="9">
    <source>
        <dbReference type="PROSITE" id="PS51918"/>
    </source>
</evidence>
<dbReference type="Proteomes" id="UP001228113">
    <property type="component" value="Chromosome"/>
</dbReference>
<dbReference type="PIRSF" id="PIRSF005963">
    <property type="entry name" value="Lipoyl_synth"/>
    <property type="match status" value="1"/>
</dbReference>
<keyword evidence="1 8" id="KW-0004">4Fe-4S</keyword>